<name>A0ABQ9J7B1_9CUCU</name>
<dbReference type="PANTHER" id="PTHR22954">
    <property type="entry name" value="RETROVIRAL PROTEASE-RELATED"/>
    <property type="match status" value="1"/>
</dbReference>
<proteinExistence type="predicted"/>
<reference evidence="1" key="1">
    <citation type="journal article" date="2023" name="Insect Mol. Biol.">
        <title>Genome sequencing provides insights into the evolution of gene families encoding plant cell wall-degrading enzymes in longhorned beetles.</title>
        <authorList>
            <person name="Shin N.R."/>
            <person name="Okamura Y."/>
            <person name="Kirsch R."/>
            <person name="Pauchet Y."/>
        </authorList>
    </citation>
    <scope>NUCLEOTIDE SEQUENCE</scope>
    <source>
        <strain evidence="1">MMC_N1</strain>
    </source>
</reference>
<dbReference type="Pfam" id="PF03564">
    <property type="entry name" value="DUF1759"/>
    <property type="match status" value="1"/>
</dbReference>
<dbReference type="PANTHER" id="PTHR22954:SF3">
    <property type="entry name" value="PROTEIN CBG08539"/>
    <property type="match status" value="1"/>
</dbReference>
<evidence type="ECO:0000313" key="2">
    <source>
        <dbReference type="Proteomes" id="UP001162164"/>
    </source>
</evidence>
<gene>
    <name evidence="1" type="ORF">NQ317_016288</name>
</gene>
<dbReference type="InterPro" id="IPR005312">
    <property type="entry name" value="DUF1759"/>
</dbReference>
<evidence type="ECO:0000313" key="1">
    <source>
        <dbReference type="EMBL" id="KAJ8974050.1"/>
    </source>
</evidence>
<dbReference type="Proteomes" id="UP001162164">
    <property type="component" value="Unassembled WGS sequence"/>
</dbReference>
<sequence length="186" mass="21553">MYSKYEAVQDEIECLEDCDEQALQDRDTVENKYYTLIGQLQKIIASRESHKSQRNSEISALTHSTQNLPPVKLPDIQIPTFTGKISDWTSFNELFSALIINNDRLTDVQRFMYLKGYLSDEPLKLISNLQLTNDNFAAALKILEDRYSNKIAIINTHIKDLLEIPSLTKINSQTLRDFFDPRETKY</sequence>
<organism evidence="1 2">
    <name type="scientific">Molorchus minor</name>
    <dbReference type="NCBI Taxonomy" id="1323400"/>
    <lineage>
        <taxon>Eukaryota</taxon>
        <taxon>Metazoa</taxon>
        <taxon>Ecdysozoa</taxon>
        <taxon>Arthropoda</taxon>
        <taxon>Hexapoda</taxon>
        <taxon>Insecta</taxon>
        <taxon>Pterygota</taxon>
        <taxon>Neoptera</taxon>
        <taxon>Endopterygota</taxon>
        <taxon>Coleoptera</taxon>
        <taxon>Polyphaga</taxon>
        <taxon>Cucujiformia</taxon>
        <taxon>Chrysomeloidea</taxon>
        <taxon>Cerambycidae</taxon>
        <taxon>Lamiinae</taxon>
        <taxon>Monochamini</taxon>
        <taxon>Molorchus</taxon>
    </lineage>
</organism>
<protein>
    <submittedName>
        <fullName evidence="1">Uncharacterized protein</fullName>
    </submittedName>
</protein>
<accession>A0ABQ9J7B1</accession>
<dbReference type="EMBL" id="JAPWTJ010001062">
    <property type="protein sequence ID" value="KAJ8974050.1"/>
    <property type="molecule type" value="Genomic_DNA"/>
</dbReference>
<keyword evidence="2" id="KW-1185">Reference proteome</keyword>
<comment type="caution">
    <text evidence="1">The sequence shown here is derived from an EMBL/GenBank/DDBJ whole genome shotgun (WGS) entry which is preliminary data.</text>
</comment>